<evidence type="ECO:0000256" key="1">
    <source>
        <dbReference type="ARBA" id="ARBA00001917"/>
    </source>
</evidence>
<dbReference type="EMBL" id="JAUQTB010000002">
    <property type="protein sequence ID" value="MDO7905556.1"/>
    <property type="molecule type" value="Genomic_DNA"/>
</dbReference>
<keyword evidence="5" id="KW-0560">Oxidoreductase</keyword>
<evidence type="ECO:0000313" key="6">
    <source>
        <dbReference type="Proteomes" id="UP001240171"/>
    </source>
</evidence>
<dbReference type="EC" id="1.5.1.-" evidence="5"/>
<sequence length="204" mass="22343">MFNPLKPSQEINPSILYYGTPVILLSSWNEDGTTNLSPLSSSWALGRSIVLGIGQGGQALANLQERPDCVINVPGPDLWPAVERLAPFTGKEEVPAAKAAAGFTYKKDKFETSNLTPVPSISVQAARIAECPLQIEACVRKITNPSSSDSFAIVETEAIRIHAHPDILLNERHVDPAKWSPLIYNFRHYFGLGEELGKTFRSET</sequence>
<feature type="domain" description="Flavin reductase like" evidence="4">
    <location>
        <begin position="18"/>
        <end position="192"/>
    </location>
</feature>
<evidence type="ECO:0000313" key="5">
    <source>
        <dbReference type="EMBL" id="MDO7905556.1"/>
    </source>
</evidence>
<name>A0ABT9C8G5_9BACL</name>
<comment type="similarity">
    <text evidence="3">Belongs to the flavoredoxin family.</text>
</comment>
<dbReference type="InterPro" id="IPR012349">
    <property type="entry name" value="Split_barrel_FMN-bd"/>
</dbReference>
<dbReference type="InterPro" id="IPR052174">
    <property type="entry name" value="Flavoredoxin"/>
</dbReference>
<gene>
    <name evidence="5" type="ORF">Q5741_03920</name>
</gene>
<keyword evidence="2" id="KW-0285">Flavoprotein</keyword>
<reference evidence="5 6" key="1">
    <citation type="submission" date="2023-07" db="EMBL/GenBank/DDBJ databases">
        <title>Paenibacillus sp. JX-17 nov. isolated from soil.</title>
        <authorList>
            <person name="Wan Y."/>
            <person name="Liu B."/>
        </authorList>
    </citation>
    <scope>NUCLEOTIDE SEQUENCE [LARGE SCALE GENOMIC DNA]</scope>
    <source>
        <strain evidence="5 6">JX-17</strain>
    </source>
</reference>
<proteinExistence type="inferred from homology"/>
<comment type="cofactor">
    <cofactor evidence="1">
        <name>FMN</name>
        <dbReference type="ChEBI" id="CHEBI:58210"/>
    </cofactor>
</comment>
<dbReference type="PANTHER" id="PTHR43567">
    <property type="entry name" value="FLAVOREDOXIN-RELATED-RELATED"/>
    <property type="match status" value="1"/>
</dbReference>
<dbReference type="RefSeq" id="WP_305022762.1">
    <property type="nucleotide sequence ID" value="NZ_JAUQTB010000002.1"/>
</dbReference>
<dbReference type="Pfam" id="PF01613">
    <property type="entry name" value="Flavin_Reduct"/>
    <property type="match status" value="1"/>
</dbReference>
<dbReference type="SUPFAM" id="SSF50475">
    <property type="entry name" value="FMN-binding split barrel"/>
    <property type="match status" value="1"/>
</dbReference>
<dbReference type="GO" id="GO:0016491">
    <property type="term" value="F:oxidoreductase activity"/>
    <property type="evidence" value="ECO:0007669"/>
    <property type="project" value="UniProtKB-KW"/>
</dbReference>
<accession>A0ABT9C8G5</accession>
<protein>
    <submittedName>
        <fullName evidence="5">Flavin reductase family protein</fullName>
        <ecNumber evidence="5">1.5.1.-</ecNumber>
    </submittedName>
</protein>
<evidence type="ECO:0000259" key="4">
    <source>
        <dbReference type="Pfam" id="PF01613"/>
    </source>
</evidence>
<evidence type="ECO:0000256" key="2">
    <source>
        <dbReference type="ARBA" id="ARBA00022630"/>
    </source>
</evidence>
<comment type="caution">
    <text evidence="5">The sequence shown here is derived from an EMBL/GenBank/DDBJ whole genome shotgun (WGS) entry which is preliminary data.</text>
</comment>
<evidence type="ECO:0000256" key="3">
    <source>
        <dbReference type="ARBA" id="ARBA00038054"/>
    </source>
</evidence>
<dbReference type="InterPro" id="IPR002563">
    <property type="entry name" value="Flavin_Rdtase-like_dom"/>
</dbReference>
<keyword evidence="6" id="KW-1185">Reference proteome</keyword>
<dbReference type="Proteomes" id="UP001240171">
    <property type="component" value="Unassembled WGS sequence"/>
</dbReference>
<organism evidence="5 6">
    <name type="scientific">Paenibacillus lacisoli</name>
    <dbReference type="NCBI Taxonomy" id="3064525"/>
    <lineage>
        <taxon>Bacteria</taxon>
        <taxon>Bacillati</taxon>
        <taxon>Bacillota</taxon>
        <taxon>Bacilli</taxon>
        <taxon>Bacillales</taxon>
        <taxon>Paenibacillaceae</taxon>
        <taxon>Paenibacillus</taxon>
    </lineage>
</organism>
<dbReference type="PANTHER" id="PTHR43567:SF1">
    <property type="entry name" value="FLAVOREDOXIN"/>
    <property type="match status" value="1"/>
</dbReference>
<dbReference type="Gene3D" id="2.30.110.10">
    <property type="entry name" value="Electron Transport, Fmn-binding Protein, Chain A"/>
    <property type="match status" value="1"/>
</dbReference>